<dbReference type="SUPFAM" id="SSF55904">
    <property type="entry name" value="Ornithine decarboxylase C-terminal domain"/>
    <property type="match status" value="1"/>
</dbReference>
<dbReference type="InterPro" id="IPR015421">
    <property type="entry name" value="PyrdxlP-dep_Trfase_major"/>
</dbReference>
<dbReference type="Pfam" id="PF01276">
    <property type="entry name" value="OKR_DC_1"/>
    <property type="match status" value="1"/>
</dbReference>
<feature type="modified residue" description="N6-(pyridoxal phosphate)lysine" evidence="5">
    <location>
        <position position="395"/>
    </location>
</feature>
<keyword evidence="3 5" id="KW-0663">Pyridoxal phosphate</keyword>
<dbReference type="InterPro" id="IPR000310">
    <property type="entry name" value="Orn/Lys/Arg_deCO2ase_major_dom"/>
</dbReference>
<dbReference type="Gene3D" id="3.40.50.2300">
    <property type="match status" value="1"/>
</dbReference>
<dbReference type="Pfam" id="PF03709">
    <property type="entry name" value="OKR_DC_1_N"/>
    <property type="match status" value="1"/>
</dbReference>
<evidence type="ECO:0000313" key="8">
    <source>
        <dbReference type="Proteomes" id="UP000605201"/>
    </source>
</evidence>
<evidence type="ECO:0000256" key="3">
    <source>
        <dbReference type="ARBA" id="ARBA00022898"/>
    </source>
</evidence>
<dbReference type="InterPro" id="IPR015424">
    <property type="entry name" value="PyrdxlP-dep_Trfase"/>
</dbReference>
<dbReference type="InterPro" id="IPR036633">
    <property type="entry name" value="Prn/Lys/Arg_de-COase_C_sf"/>
</dbReference>
<dbReference type="EMBL" id="JACNIG010000200">
    <property type="protein sequence ID" value="MBC8432038.1"/>
    <property type="molecule type" value="Genomic_DNA"/>
</dbReference>
<evidence type="ECO:0000256" key="2">
    <source>
        <dbReference type="ARBA" id="ARBA00022793"/>
    </source>
</evidence>
<gene>
    <name evidence="7" type="ORF">H8D96_08970</name>
</gene>
<keyword evidence="2" id="KW-0210">Decarboxylase</keyword>
<dbReference type="SUPFAM" id="SSF53383">
    <property type="entry name" value="PLP-dependent transferases"/>
    <property type="match status" value="1"/>
</dbReference>
<dbReference type="Gene3D" id="3.90.100.10">
    <property type="entry name" value="Orn/Lys/Arg decarboxylase, C-terminal domain"/>
    <property type="match status" value="1"/>
</dbReference>
<evidence type="ECO:0000259" key="6">
    <source>
        <dbReference type="PROSITE" id="PS00703"/>
    </source>
</evidence>
<dbReference type="InterPro" id="IPR011193">
    <property type="entry name" value="Orn/lys/arg_de-COase"/>
</dbReference>
<evidence type="ECO:0000256" key="5">
    <source>
        <dbReference type="PIRSR" id="PIRSR009393-1"/>
    </source>
</evidence>
<feature type="domain" description="Orn/Lys/Arg decarboxylases family 1 pyridoxal-P attachment site" evidence="6">
    <location>
        <begin position="390"/>
        <end position="404"/>
    </location>
</feature>
<comment type="similarity">
    <text evidence="1">Belongs to the Orn/Lys/Arg decarboxylase class-I family.</text>
</comment>
<dbReference type="Pfam" id="PF03711">
    <property type="entry name" value="OKR_DC_1_C"/>
    <property type="match status" value="1"/>
</dbReference>
<dbReference type="PROSITE" id="PS00703">
    <property type="entry name" value="OKR_DC_1"/>
    <property type="match status" value="1"/>
</dbReference>
<evidence type="ECO:0000256" key="1">
    <source>
        <dbReference type="ARBA" id="ARBA00010671"/>
    </source>
</evidence>
<dbReference type="InterPro" id="IPR015422">
    <property type="entry name" value="PyrdxlP-dep_Trfase_small"/>
</dbReference>
<keyword evidence="4" id="KW-0456">Lyase</keyword>
<dbReference type="PIRSF" id="PIRSF009393">
    <property type="entry name" value="Orn_decarb"/>
    <property type="match status" value="1"/>
</dbReference>
<organism evidence="7 8">
    <name type="scientific">Candidatus Desulfatibia vada</name>
    <dbReference type="NCBI Taxonomy" id="2841696"/>
    <lineage>
        <taxon>Bacteria</taxon>
        <taxon>Pseudomonadati</taxon>
        <taxon>Thermodesulfobacteriota</taxon>
        <taxon>Desulfobacteria</taxon>
        <taxon>Desulfobacterales</taxon>
        <taxon>Desulfobacterales incertae sedis</taxon>
        <taxon>Candidatus Desulfatibia</taxon>
    </lineage>
</organism>
<dbReference type="PANTHER" id="PTHR45229">
    <property type="entry name" value="CONSTITUTIVE ORNITHINE DECARBOXYLASE"/>
    <property type="match status" value="1"/>
</dbReference>
<dbReference type="InterPro" id="IPR005308">
    <property type="entry name" value="OKR_de-COase_N"/>
</dbReference>
<accession>A0A8J6TQB4</accession>
<dbReference type="PANTHER" id="PTHR45229:SF3">
    <property type="entry name" value="BIODEGRADATIVE ARGININE DECARBOXYLASE"/>
    <property type="match status" value="1"/>
</dbReference>
<sequence length="768" mass="87988">MKITRSSWPVLIVSGQFNSQNDEGYRLRELTEELKNVQDCSVIPSFTYEDAHELFISRADLGAIVVDWDLPEEDPEEKMTALEFVDLIRQRNKKVPILLLTDRLETEKVPVDALRNINGCLWKTADTIEFLAGRIEMHLMQYIKDVYPSFFGMLVKYAGEYKYAWHTPGHMGGTGFLRSPAGVAMFKFFGENVFRADLSVSVPEMGSLLDHSGVVGDAEKNSARVFGADRTYYILNGTSNVNQVIWRSQLVRDDIAFVDRNCHKSLNYAMVITDAYPVYMIPRRNKRGIIGPVRLSEFSPESIQKKINENKLLPEDLKANSVKMSALTNSTYDGVCYNVVNIKKQLEKSVENLHFDEAWYAYARFHPIYKNHYGMTDDELNENHPPIFCSHSTHKLLTAFSQASMLHIKDGGKTKIDPDEFNESYMMHGSTSPQYSMIASLDVASKMMEDNGEIMMNDIIVEAIHLRKKVLSISKELKARNKNDWFFDMWQPKKVKVKDKMLDFEDIDAEFLAKNQQAWVLSSENNWHGFEDMEDDYAMIDPIKLTFTTPGIDDQGNMADEGIPASIVTNYLIDKGIVCEKTDYYSFLLLNSLGTTKAKQGTLLAAMLRFKELYDTNSPAYQALPDLSEACPDAYKGVGLRDHCNDIHGYFKKHNILEKMQEAFQIIPDQVMKPSEAYHQVVRRNVEYVELDEMMGRTPAVMMVPYPPGIPIIMGGEMMNENARPIFEYLKMRQGFENRFPGYESDIHGVERTERDGKKFFRTLCVKK</sequence>
<dbReference type="Gene3D" id="3.40.640.10">
    <property type="entry name" value="Type I PLP-dependent aspartate aminotransferase-like (Major domain)"/>
    <property type="match status" value="1"/>
</dbReference>
<comment type="caution">
    <text evidence="7">The sequence shown here is derived from an EMBL/GenBank/DDBJ whole genome shotgun (WGS) entry which is preliminary data.</text>
</comment>
<proteinExistence type="inferred from homology"/>
<dbReference type="GO" id="GO:0008792">
    <property type="term" value="F:arginine decarboxylase activity"/>
    <property type="evidence" value="ECO:0007669"/>
    <property type="project" value="TreeGrafter"/>
</dbReference>
<dbReference type="AlphaFoldDB" id="A0A8J6TQB4"/>
<dbReference type="Gene3D" id="3.90.1150.10">
    <property type="entry name" value="Aspartate Aminotransferase, domain 1"/>
    <property type="match status" value="1"/>
</dbReference>
<dbReference type="Proteomes" id="UP000605201">
    <property type="component" value="Unassembled WGS sequence"/>
</dbReference>
<dbReference type="SUPFAM" id="SSF52172">
    <property type="entry name" value="CheY-like"/>
    <property type="match status" value="1"/>
</dbReference>
<dbReference type="GO" id="GO:0030170">
    <property type="term" value="F:pyridoxal phosphate binding"/>
    <property type="evidence" value="ECO:0007669"/>
    <property type="project" value="TreeGrafter"/>
</dbReference>
<dbReference type="InterPro" id="IPR008286">
    <property type="entry name" value="Prn/Lys/Arg_de-COase_C"/>
</dbReference>
<name>A0A8J6TQB4_9BACT</name>
<dbReference type="InterPro" id="IPR011006">
    <property type="entry name" value="CheY-like_superfamily"/>
</dbReference>
<reference evidence="7 8" key="1">
    <citation type="submission" date="2020-08" db="EMBL/GenBank/DDBJ databases">
        <title>Bridging the membrane lipid divide: bacteria of the FCB group superphylum have the potential to synthesize archaeal ether lipids.</title>
        <authorList>
            <person name="Villanueva L."/>
            <person name="Von Meijenfeldt F.A.B."/>
            <person name="Westbye A.B."/>
            <person name="Yadav S."/>
            <person name="Hopmans E.C."/>
            <person name="Dutilh B.E."/>
            <person name="Sinninghe Damste J.S."/>
        </authorList>
    </citation>
    <scope>NUCLEOTIDE SEQUENCE [LARGE SCALE GENOMIC DNA]</scope>
    <source>
        <strain evidence="7">NIOZ-UU17</strain>
    </source>
</reference>
<evidence type="ECO:0000313" key="7">
    <source>
        <dbReference type="EMBL" id="MBC8432038.1"/>
    </source>
</evidence>
<dbReference type="GO" id="GO:0005829">
    <property type="term" value="C:cytosol"/>
    <property type="evidence" value="ECO:0007669"/>
    <property type="project" value="TreeGrafter"/>
</dbReference>
<protein>
    <recommendedName>
        <fullName evidence="6">Orn/Lys/Arg decarboxylases family 1 pyridoxal-P attachment site domain-containing protein</fullName>
    </recommendedName>
</protein>
<dbReference type="GO" id="GO:0006527">
    <property type="term" value="P:L-arginine catabolic process"/>
    <property type="evidence" value="ECO:0007669"/>
    <property type="project" value="TreeGrafter"/>
</dbReference>
<evidence type="ECO:0000256" key="4">
    <source>
        <dbReference type="ARBA" id="ARBA00023239"/>
    </source>
</evidence>